<evidence type="ECO:0000313" key="1">
    <source>
        <dbReference type="EMBL" id="MCI59779.1"/>
    </source>
</evidence>
<name>A0A392TF62_9FABA</name>
<reference evidence="1 2" key="1">
    <citation type="journal article" date="2018" name="Front. Plant Sci.">
        <title>Red Clover (Trifolium pratense) and Zigzag Clover (T. medium) - A Picture of Genomic Similarities and Differences.</title>
        <authorList>
            <person name="Dluhosova J."/>
            <person name="Istvanek J."/>
            <person name="Nedelnik J."/>
            <person name="Repkova J."/>
        </authorList>
    </citation>
    <scope>NUCLEOTIDE SEQUENCE [LARGE SCALE GENOMIC DNA]</scope>
    <source>
        <strain evidence="2">cv. 10/8</strain>
        <tissue evidence="1">Leaf</tissue>
    </source>
</reference>
<accession>A0A392TF62</accession>
<dbReference type="AlphaFoldDB" id="A0A392TF62"/>
<proteinExistence type="predicted"/>
<sequence length="60" mass="6679">MGWWEGTDEIDTPYIEGFNLHHRLLGHLVPLGDPSCTLTLITSFHIFNTVLEDGGPKESA</sequence>
<keyword evidence="2" id="KW-1185">Reference proteome</keyword>
<comment type="caution">
    <text evidence="1">The sequence shown here is derived from an EMBL/GenBank/DDBJ whole genome shotgun (WGS) entry which is preliminary data.</text>
</comment>
<dbReference type="EMBL" id="LXQA010569763">
    <property type="protein sequence ID" value="MCI59779.1"/>
    <property type="molecule type" value="Genomic_DNA"/>
</dbReference>
<dbReference type="Proteomes" id="UP000265520">
    <property type="component" value="Unassembled WGS sequence"/>
</dbReference>
<organism evidence="1 2">
    <name type="scientific">Trifolium medium</name>
    <dbReference type="NCBI Taxonomy" id="97028"/>
    <lineage>
        <taxon>Eukaryota</taxon>
        <taxon>Viridiplantae</taxon>
        <taxon>Streptophyta</taxon>
        <taxon>Embryophyta</taxon>
        <taxon>Tracheophyta</taxon>
        <taxon>Spermatophyta</taxon>
        <taxon>Magnoliopsida</taxon>
        <taxon>eudicotyledons</taxon>
        <taxon>Gunneridae</taxon>
        <taxon>Pentapetalae</taxon>
        <taxon>rosids</taxon>
        <taxon>fabids</taxon>
        <taxon>Fabales</taxon>
        <taxon>Fabaceae</taxon>
        <taxon>Papilionoideae</taxon>
        <taxon>50 kb inversion clade</taxon>
        <taxon>NPAAA clade</taxon>
        <taxon>Hologalegina</taxon>
        <taxon>IRL clade</taxon>
        <taxon>Trifolieae</taxon>
        <taxon>Trifolium</taxon>
    </lineage>
</organism>
<evidence type="ECO:0000313" key="2">
    <source>
        <dbReference type="Proteomes" id="UP000265520"/>
    </source>
</evidence>
<feature type="non-terminal residue" evidence="1">
    <location>
        <position position="60"/>
    </location>
</feature>
<protein>
    <submittedName>
        <fullName evidence="1">Uncharacterized protein</fullName>
    </submittedName>
</protein>